<evidence type="ECO:0000256" key="2">
    <source>
        <dbReference type="SAM" id="MobiDB-lite"/>
    </source>
</evidence>
<dbReference type="InterPro" id="IPR047890">
    <property type="entry name" value="KHDC4_KH-I_first"/>
</dbReference>
<sequence length="527" mass="56990">MSDEEPRKRSRFDQTEPERKSRFDRRSRSPTLKDSEARRSRSPPAKESPGAGVKKDAAAAAAAAAARINASIQAKKGVQHVDVPPIQQVYPTSHLHKAHTDFTPQTESPGAGSGAAKSPSQADGAKEEVYTQDGDFIKDVEVNDLRNRYTLTKGSTQKMIKEKTGAGTTSSSIRFYVTTRGSYYPDKSMATATAPPLYLHITSQTKEGLEKAMEEIEELMQKDLPNLIDERRFRRREPEQVERDHLGRRKWPEERIPIDLEPIPGFNLRAQVVGQGGTYVKYIQQETGCRVQIKGRGSGFMEHDTGKESDEQMYLHVASPDAGQVEKAKEQCLGLLEEVRRNYESFKERPPRSAGPDHRGSFDDSRGGGGGGYHNRGDRNGSGSYGGNNQYDPSAQYGFQQQPAAYGAPAGGAMSPVAAAPGVAMPQGAAAIPQEMLQYFQYYAENPQADPYLSMGGYAHVITHYYTHGGFPTAGAPAGYAGSPQQQNGGFGAPPPPPPPPGGDEPPPPPPPPGSDGMASAGYNSVG</sequence>
<feature type="compositionally biased region" description="Pro residues" evidence="2">
    <location>
        <begin position="493"/>
        <end position="514"/>
    </location>
</feature>
<feature type="domain" description="K Homology" evidence="3">
    <location>
        <begin position="250"/>
        <end position="337"/>
    </location>
</feature>
<feature type="region of interest" description="Disordered" evidence="2">
    <location>
        <begin position="1"/>
        <end position="60"/>
    </location>
</feature>
<feature type="compositionally biased region" description="Basic and acidic residues" evidence="2">
    <location>
        <begin position="1"/>
        <end position="39"/>
    </location>
</feature>
<evidence type="ECO:0000313" key="4">
    <source>
        <dbReference type="EMBL" id="KAK3055265.1"/>
    </source>
</evidence>
<dbReference type="CDD" id="cd22386">
    <property type="entry name" value="KH-I_KHDC4_rpt2"/>
    <property type="match status" value="1"/>
</dbReference>
<dbReference type="InterPro" id="IPR056149">
    <property type="entry name" value="PRP5/DDX46/KHDC4_KH"/>
</dbReference>
<dbReference type="Pfam" id="PF22675">
    <property type="entry name" value="KH-I_KHDC4-BBP"/>
    <property type="match status" value="1"/>
</dbReference>
<feature type="region of interest" description="Disordered" evidence="2">
    <location>
        <begin position="74"/>
        <end position="130"/>
    </location>
</feature>
<dbReference type="SUPFAM" id="SSF54791">
    <property type="entry name" value="Eukaryotic type KH-domain (KH-domain type I)"/>
    <property type="match status" value="2"/>
</dbReference>
<organism evidence="4 5">
    <name type="scientific">Extremus antarcticus</name>
    <dbReference type="NCBI Taxonomy" id="702011"/>
    <lineage>
        <taxon>Eukaryota</taxon>
        <taxon>Fungi</taxon>
        <taxon>Dikarya</taxon>
        <taxon>Ascomycota</taxon>
        <taxon>Pezizomycotina</taxon>
        <taxon>Dothideomycetes</taxon>
        <taxon>Dothideomycetidae</taxon>
        <taxon>Mycosphaerellales</taxon>
        <taxon>Extremaceae</taxon>
        <taxon>Extremus</taxon>
    </lineage>
</organism>
<dbReference type="Pfam" id="PF23469">
    <property type="entry name" value="KH_12"/>
    <property type="match status" value="1"/>
</dbReference>
<evidence type="ECO:0000256" key="1">
    <source>
        <dbReference type="PROSITE-ProRule" id="PRU00117"/>
    </source>
</evidence>
<dbReference type="InterPro" id="IPR047889">
    <property type="entry name" value="KHDC4_KH-I_second"/>
</dbReference>
<dbReference type="FunFam" id="3.30.1370.10:FF:000037">
    <property type="entry name" value="KH domain protein"/>
    <property type="match status" value="1"/>
</dbReference>
<dbReference type="AlphaFoldDB" id="A0AAJ0DRE5"/>
<feature type="compositionally biased region" description="Low complexity" evidence="2">
    <location>
        <begin position="387"/>
        <end position="396"/>
    </location>
</feature>
<keyword evidence="5" id="KW-1185">Reference proteome</keyword>
<dbReference type="PROSITE" id="PS50084">
    <property type="entry name" value="KH_TYPE_1"/>
    <property type="match status" value="1"/>
</dbReference>
<name>A0AAJ0DRE5_9PEZI</name>
<feature type="region of interest" description="Disordered" evidence="2">
    <location>
        <begin position="477"/>
        <end position="527"/>
    </location>
</feature>
<comment type="caution">
    <text evidence="4">The sequence shown here is derived from an EMBL/GenBank/DDBJ whole genome shotgun (WGS) entry which is preliminary data.</text>
</comment>
<dbReference type="PANTHER" id="PTHR15744">
    <property type="entry name" value="BLOM7"/>
    <property type="match status" value="1"/>
</dbReference>
<protein>
    <recommendedName>
        <fullName evidence="3">K Homology domain-containing protein</fullName>
    </recommendedName>
</protein>
<evidence type="ECO:0000259" key="3">
    <source>
        <dbReference type="SMART" id="SM00322"/>
    </source>
</evidence>
<dbReference type="InterPro" id="IPR036612">
    <property type="entry name" value="KH_dom_type_1_sf"/>
</dbReference>
<dbReference type="InterPro" id="IPR055256">
    <property type="entry name" value="KH_1_KHDC4/BBP-like"/>
</dbReference>
<dbReference type="FunFam" id="3.30.1370.10:FF:000051">
    <property type="entry name" value="Putative kh domain-containing protein"/>
    <property type="match status" value="1"/>
</dbReference>
<proteinExistence type="predicted"/>
<dbReference type="EMBL" id="JAWDJX010000009">
    <property type="protein sequence ID" value="KAK3055265.1"/>
    <property type="molecule type" value="Genomic_DNA"/>
</dbReference>
<dbReference type="Proteomes" id="UP001271007">
    <property type="component" value="Unassembled WGS sequence"/>
</dbReference>
<feature type="region of interest" description="Disordered" evidence="2">
    <location>
        <begin position="344"/>
        <end position="396"/>
    </location>
</feature>
<reference evidence="4" key="1">
    <citation type="submission" date="2023-04" db="EMBL/GenBank/DDBJ databases">
        <title>Black Yeasts Isolated from many extreme environments.</title>
        <authorList>
            <person name="Coleine C."/>
            <person name="Stajich J.E."/>
            <person name="Selbmann L."/>
        </authorList>
    </citation>
    <scope>NUCLEOTIDE SEQUENCE</scope>
    <source>
        <strain evidence="4">CCFEE 5312</strain>
    </source>
</reference>
<keyword evidence="1" id="KW-0694">RNA-binding</keyword>
<dbReference type="Gene3D" id="3.30.1370.10">
    <property type="entry name" value="K Homology domain, type 1"/>
    <property type="match status" value="2"/>
</dbReference>
<dbReference type="SMART" id="SM00322">
    <property type="entry name" value="KH"/>
    <property type="match status" value="1"/>
</dbReference>
<dbReference type="GO" id="GO:0005634">
    <property type="term" value="C:nucleus"/>
    <property type="evidence" value="ECO:0007669"/>
    <property type="project" value="InterPro"/>
</dbReference>
<dbReference type="GO" id="GO:0003723">
    <property type="term" value="F:RNA binding"/>
    <property type="evidence" value="ECO:0007669"/>
    <property type="project" value="UniProtKB-UniRule"/>
</dbReference>
<dbReference type="CDD" id="cd22385">
    <property type="entry name" value="KH-I_KHDC4_rpt1"/>
    <property type="match status" value="1"/>
</dbReference>
<dbReference type="InterPro" id="IPR031121">
    <property type="entry name" value="RIK/BLOM7"/>
</dbReference>
<dbReference type="PANTHER" id="PTHR15744:SF0">
    <property type="entry name" value="KH HOMOLOGY DOMAIN-CONTAINING PROTEIN 4"/>
    <property type="match status" value="1"/>
</dbReference>
<dbReference type="InterPro" id="IPR004087">
    <property type="entry name" value="KH_dom"/>
</dbReference>
<feature type="compositionally biased region" description="Basic and acidic residues" evidence="2">
    <location>
        <begin position="344"/>
        <end position="366"/>
    </location>
</feature>
<accession>A0AAJ0DRE5</accession>
<gene>
    <name evidence="4" type="ORF">LTR09_003818</name>
</gene>
<evidence type="ECO:0000313" key="5">
    <source>
        <dbReference type="Proteomes" id="UP001271007"/>
    </source>
</evidence>